<dbReference type="OrthoDB" id="9804686at2"/>
<keyword evidence="3" id="KW-1185">Reference proteome</keyword>
<dbReference type="RefSeq" id="WP_145272339.1">
    <property type="nucleotide sequence ID" value="NZ_CP036272.1"/>
</dbReference>
<gene>
    <name evidence="2" type="ORF">SV7mr_25950</name>
</gene>
<dbReference type="InterPro" id="IPR012669">
    <property type="entry name" value="Pectate_lyase"/>
</dbReference>
<proteinExistence type="predicted"/>
<dbReference type="SUPFAM" id="SSF81853">
    <property type="entry name" value="Family 10 polysaccharide lyase"/>
    <property type="match status" value="1"/>
</dbReference>
<dbReference type="Pfam" id="PF09492">
    <property type="entry name" value="Pec_lyase"/>
    <property type="match status" value="1"/>
</dbReference>
<evidence type="ECO:0000313" key="3">
    <source>
        <dbReference type="Proteomes" id="UP000315003"/>
    </source>
</evidence>
<organism evidence="2 3">
    <name type="scientific">Stieleria bergensis</name>
    <dbReference type="NCBI Taxonomy" id="2528025"/>
    <lineage>
        <taxon>Bacteria</taxon>
        <taxon>Pseudomonadati</taxon>
        <taxon>Planctomycetota</taxon>
        <taxon>Planctomycetia</taxon>
        <taxon>Pirellulales</taxon>
        <taxon>Pirellulaceae</taxon>
        <taxon>Stieleria</taxon>
    </lineage>
</organism>
<evidence type="ECO:0000313" key="2">
    <source>
        <dbReference type="EMBL" id="QDT60078.1"/>
    </source>
</evidence>
<dbReference type="EMBL" id="CP036272">
    <property type="protein sequence ID" value="QDT60078.1"/>
    <property type="molecule type" value="Genomic_DNA"/>
</dbReference>
<dbReference type="Proteomes" id="UP000315003">
    <property type="component" value="Chromosome"/>
</dbReference>
<dbReference type="GO" id="GO:0016829">
    <property type="term" value="F:lyase activity"/>
    <property type="evidence" value="ECO:0007669"/>
    <property type="project" value="UniProtKB-KW"/>
</dbReference>
<protein>
    <submittedName>
        <fullName evidence="2">Pectic acid lyase</fullName>
    </submittedName>
</protein>
<feature type="signal peptide" evidence="1">
    <location>
        <begin position="1"/>
        <end position="24"/>
    </location>
</feature>
<dbReference type="AlphaFoldDB" id="A0A517SVD3"/>
<accession>A0A517SVD3</accession>
<name>A0A517SVD3_9BACT</name>
<evidence type="ECO:0000256" key="1">
    <source>
        <dbReference type="SAM" id="SignalP"/>
    </source>
</evidence>
<feature type="chain" id="PRO_5022178389" evidence="1">
    <location>
        <begin position="25"/>
        <end position="488"/>
    </location>
</feature>
<reference evidence="2 3" key="1">
    <citation type="submission" date="2019-02" db="EMBL/GenBank/DDBJ databases">
        <title>Deep-cultivation of Planctomycetes and their phenomic and genomic characterization uncovers novel biology.</title>
        <authorList>
            <person name="Wiegand S."/>
            <person name="Jogler M."/>
            <person name="Boedeker C."/>
            <person name="Pinto D."/>
            <person name="Vollmers J."/>
            <person name="Rivas-Marin E."/>
            <person name="Kohn T."/>
            <person name="Peeters S.H."/>
            <person name="Heuer A."/>
            <person name="Rast P."/>
            <person name="Oberbeckmann S."/>
            <person name="Bunk B."/>
            <person name="Jeske O."/>
            <person name="Meyerdierks A."/>
            <person name="Storesund J.E."/>
            <person name="Kallscheuer N."/>
            <person name="Luecker S."/>
            <person name="Lage O.M."/>
            <person name="Pohl T."/>
            <person name="Merkel B.J."/>
            <person name="Hornburger P."/>
            <person name="Mueller R.-W."/>
            <person name="Bruemmer F."/>
            <person name="Labrenz M."/>
            <person name="Spormann A.M."/>
            <person name="Op den Camp H."/>
            <person name="Overmann J."/>
            <person name="Amann R."/>
            <person name="Jetten M.S.M."/>
            <person name="Mascher T."/>
            <person name="Medema M.H."/>
            <person name="Devos D.P."/>
            <person name="Kaster A.-K."/>
            <person name="Ovreas L."/>
            <person name="Rohde M."/>
            <person name="Galperin M.Y."/>
            <person name="Jogler C."/>
        </authorList>
    </citation>
    <scope>NUCLEOTIDE SEQUENCE [LARGE SCALE GENOMIC DNA]</scope>
    <source>
        <strain evidence="2 3">SV_7m_r</strain>
    </source>
</reference>
<keyword evidence="1" id="KW-0732">Signal</keyword>
<keyword evidence="2" id="KW-0456">Lyase</keyword>
<dbReference type="Gene3D" id="1.50.10.20">
    <property type="match status" value="1"/>
</dbReference>
<sequence length="488" mass="55866" precursor="true">MNLFLIRRGTVSVLACLLFFAAFARSEEPRRDQVLQAALKATQFLTQQVSTEGGYLWAYSEDLQLREGEGVVKTNTIWVQPPGTPTLGQCFVSLYRATGEQRFAEAAVETSTALISGQMRSGGWQAMVEFDPQRRRKWAYRADEPARKKKDQSSLDDDKTQSALRFLIDLDHALEFRNAKVHEAALYGLKGLLERGQFSGGGFPQVWTDQRLPEDETPSRVASVPDQWPRTYPGHQQYWSRYTLNDHLAPDVMQLLLLADCVYDDPRYLTAARRLADSLLESQLPDPQPAWAQQYNQQMQPIWARKFEMPAIASSESFGVMRSLMMIARHTGEQRYLRPMPKALDYFERSRLPNGQLARFYELKSNRPIYFTKDYQLTYSDADLPTHYGFKISDQCPRLRQSHLKLARELTRERQGASVTPLEYLPSSSPVSEQRVKTVIDAMDSRGAWLSDLPMRYHKRSGPTIFMKETAKNLQLLASFLAANPSDR</sequence>